<dbReference type="AlphaFoldDB" id="A0AAD8U9H2"/>
<feature type="signal peptide" evidence="2">
    <location>
        <begin position="1"/>
        <end position="17"/>
    </location>
</feature>
<protein>
    <recommendedName>
        <fullName evidence="5">Secreted protein</fullName>
    </recommendedName>
</protein>
<evidence type="ECO:0000313" key="4">
    <source>
        <dbReference type="Proteomes" id="UP001244207"/>
    </source>
</evidence>
<feature type="chain" id="PRO_5042067270" description="Secreted protein" evidence="2">
    <location>
        <begin position="18"/>
        <end position="76"/>
    </location>
</feature>
<dbReference type="RefSeq" id="XP_060357705.1">
    <property type="nucleotide sequence ID" value="XM_060509709.1"/>
</dbReference>
<organism evidence="3 4">
    <name type="scientific">Glomerella acutata</name>
    <name type="common">Colletotrichum acutatum</name>
    <dbReference type="NCBI Taxonomy" id="27357"/>
    <lineage>
        <taxon>Eukaryota</taxon>
        <taxon>Fungi</taxon>
        <taxon>Dikarya</taxon>
        <taxon>Ascomycota</taxon>
        <taxon>Pezizomycotina</taxon>
        <taxon>Sordariomycetes</taxon>
        <taxon>Hypocreomycetidae</taxon>
        <taxon>Glomerellales</taxon>
        <taxon>Glomerellaceae</taxon>
        <taxon>Colletotrichum</taxon>
        <taxon>Colletotrichum acutatum species complex</taxon>
    </lineage>
</organism>
<evidence type="ECO:0000313" key="3">
    <source>
        <dbReference type="EMBL" id="KAK1705926.1"/>
    </source>
</evidence>
<feature type="region of interest" description="Disordered" evidence="1">
    <location>
        <begin position="43"/>
        <end position="76"/>
    </location>
</feature>
<dbReference type="Proteomes" id="UP001244207">
    <property type="component" value="Unassembled WGS sequence"/>
</dbReference>
<feature type="compositionally biased region" description="Basic and acidic residues" evidence="1">
    <location>
        <begin position="65"/>
        <end position="76"/>
    </location>
</feature>
<evidence type="ECO:0000256" key="1">
    <source>
        <dbReference type="SAM" id="MobiDB-lite"/>
    </source>
</evidence>
<reference evidence="3" key="1">
    <citation type="submission" date="2021-12" db="EMBL/GenBank/DDBJ databases">
        <title>Comparative genomics, transcriptomics and evolutionary studies reveal genomic signatures of adaptation to plant cell wall in hemibiotrophic fungi.</title>
        <authorList>
            <consortium name="DOE Joint Genome Institute"/>
            <person name="Baroncelli R."/>
            <person name="Diaz J.F."/>
            <person name="Benocci T."/>
            <person name="Peng M."/>
            <person name="Battaglia E."/>
            <person name="Haridas S."/>
            <person name="Andreopoulos W."/>
            <person name="Labutti K."/>
            <person name="Pangilinan J."/>
            <person name="Floch G.L."/>
            <person name="Makela M.R."/>
            <person name="Henrissat B."/>
            <person name="Grigoriev I.V."/>
            <person name="Crouch J.A."/>
            <person name="De Vries R.P."/>
            <person name="Sukno S.A."/>
            <person name="Thon M.R."/>
        </authorList>
    </citation>
    <scope>NUCLEOTIDE SEQUENCE</scope>
    <source>
        <strain evidence="3">CBS 112980</strain>
    </source>
</reference>
<keyword evidence="4" id="KW-1185">Reference proteome</keyword>
<evidence type="ECO:0000256" key="2">
    <source>
        <dbReference type="SAM" id="SignalP"/>
    </source>
</evidence>
<comment type="caution">
    <text evidence="3">The sequence shown here is derived from an EMBL/GenBank/DDBJ whole genome shotgun (WGS) entry which is preliminary data.</text>
</comment>
<dbReference type="GeneID" id="85393608"/>
<proteinExistence type="predicted"/>
<keyword evidence="2" id="KW-0732">Signal</keyword>
<accession>A0AAD8U9H2</accession>
<evidence type="ECO:0008006" key="5">
    <source>
        <dbReference type="Google" id="ProtNLM"/>
    </source>
</evidence>
<sequence>MRATVLPIFGIAVSVLGSPSRPCVYLLDSPIQSRPRCLRLSSPPALSSGALRGGTYGQIEPGLKQSRESRQKMFPG</sequence>
<dbReference type="EMBL" id="JAHMHS010000235">
    <property type="protein sequence ID" value="KAK1705926.1"/>
    <property type="molecule type" value="Genomic_DNA"/>
</dbReference>
<gene>
    <name evidence="3" type="ORF">BDZ83DRAFT_643959</name>
</gene>
<name>A0AAD8U9H2_GLOAC</name>